<dbReference type="InterPro" id="IPR036259">
    <property type="entry name" value="MFS_trans_sf"/>
</dbReference>
<keyword evidence="8" id="KW-1185">Reference proteome</keyword>
<feature type="transmembrane region" description="Helical" evidence="6">
    <location>
        <begin position="112"/>
        <end position="136"/>
    </location>
</feature>
<dbReference type="InterPro" id="IPR050189">
    <property type="entry name" value="MFS_Efflux_Transporters"/>
</dbReference>
<accession>A0ABY8W865</accession>
<feature type="transmembrane region" description="Helical" evidence="6">
    <location>
        <begin position="85"/>
        <end position="106"/>
    </location>
</feature>
<evidence type="ECO:0000256" key="5">
    <source>
        <dbReference type="ARBA" id="ARBA00023136"/>
    </source>
</evidence>
<evidence type="ECO:0008006" key="9">
    <source>
        <dbReference type="Google" id="ProtNLM"/>
    </source>
</evidence>
<dbReference type="Gene3D" id="1.20.1250.20">
    <property type="entry name" value="MFS general substrate transporter like domains"/>
    <property type="match status" value="1"/>
</dbReference>
<proteinExistence type="predicted"/>
<evidence type="ECO:0000313" key="8">
    <source>
        <dbReference type="Proteomes" id="UP001240150"/>
    </source>
</evidence>
<evidence type="ECO:0000256" key="4">
    <source>
        <dbReference type="ARBA" id="ARBA00022989"/>
    </source>
</evidence>
<evidence type="ECO:0000256" key="1">
    <source>
        <dbReference type="ARBA" id="ARBA00004651"/>
    </source>
</evidence>
<evidence type="ECO:0000313" key="7">
    <source>
        <dbReference type="EMBL" id="WIM92608.1"/>
    </source>
</evidence>
<keyword evidence="4 6" id="KW-1133">Transmembrane helix</keyword>
<comment type="subcellular location">
    <subcellularLocation>
        <location evidence="1">Cell membrane</location>
        <topology evidence="1">Multi-pass membrane protein</topology>
    </subcellularLocation>
</comment>
<gene>
    <name evidence="7" type="ORF">ACTOB_004560</name>
</gene>
<dbReference type="RefSeq" id="WP_284913814.1">
    <property type="nucleotide sequence ID" value="NZ_CP126980.1"/>
</dbReference>
<dbReference type="EMBL" id="CP126980">
    <property type="protein sequence ID" value="WIM92608.1"/>
    <property type="molecule type" value="Genomic_DNA"/>
</dbReference>
<dbReference type="PANTHER" id="PTHR43124">
    <property type="entry name" value="PURINE EFFLUX PUMP PBUE"/>
    <property type="match status" value="1"/>
</dbReference>
<evidence type="ECO:0000256" key="3">
    <source>
        <dbReference type="ARBA" id="ARBA00022692"/>
    </source>
</evidence>
<feature type="transmembrane region" description="Helical" evidence="6">
    <location>
        <begin position="23"/>
        <end position="44"/>
    </location>
</feature>
<dbReference type="Proteomes" id="UP001240150">
    <property type="component" value="Chromosome"/>
</dbReference>
<reference evidence="7 8" key="1">
    <citation type="submission" date="2023-06" db="EMBL/GenBank/DDBJ databases">
        <authorList>
            <person name="Yushchuk O."/>
            <person name="Binda E."/>
            <person name="Ruckert-Reed C."/>
            <person name="Fedorenko V."/>
            <person name="Kalinowski J."/>
            <person name="Marinelli F."/>
        </authorList>
    </citation>
    <scope>NUCLEOTIDE SEQUENCE [LARGE SCALE GENOMIC DNA]</scope>
    <source>
        <strain evidence="7 8">NRRL 3884</strain>
    </source>
</reference>
<organism evidence="7 8">
    <name type="scientific">Actinoplanes oblitus</name>
    <dbReference type="NCBI Taxonomy" id="3040509"/>
    <lineage>
        <taxon>Bacteria</taxon>
        <taxon>Bacillati</taxon>
        <taxon>Actinomycetota</taxon>
        <taxon>Actinomycetes</taxon>
        <taxon>Micromonosporales</taxon>
        <taxon>Micromonosporaceae</taxon>
        <taxon>Actinoplanes</taxon>
    </lineage>
</organism>
<keyword evidence="3 6" id="KW-0812">Transmembrane</keyword>
<evidence type="ECO:0000256" key="2">
    <source>
        <dbReference type="ARBA" id="ARBA00022475"/>
    </source>
</evidence>
<protein>
    <recommendedName>
        <fullName evidence="9">Major facilitator superfamily (MFS) profile domain-containing protein</fullName>
    </recommendedName>
</protein>
<name>A0ABY8W865_9ACTN</name>
<keyword evidence="5 6" id="KW-0472">Membrane</keyword>
<dbReference type="SUPFAM" id="SSF103473">
    <property type="entry name" value="MFS general substrate transporter"/>
    <property type="match status" value="1"/>
</dbReference>
<feature type="transmembrane region" description="Helical" evidence="6">
    <location>
        <begin position="50"/>
        <end position="73"/>
    </location>
</feature>
<sequence length="148" mass="14787">MAFGVGALLGNIIGGRLGDTRPFTTTFTTAGVTVLASAGILLFSRHPIPLVALFTLLGLVGLSANPILVSLAVRYGGAAPTLATAMPTSIFNLGTAIGTGISGIALESSLGAIGPTVVGTIGAVLILAPLGLLAFLESPRHQVALEQR</sequence>
<evidence type="ECO:0000256" key="6">
    <source>
        <dbReference type="SAM" id="Phobius"/>
    </source>
</evidence>
<dbReference type="PANTHER" id="PTHR43124:SF3">
    <property type="entry name" value="CHLORAMPHENICOL EFFLUX PUMP RV0191"/>
    <property type="match status" value="1"/>
</dbReference>
<keyword evidence="2" id="KW-1003">Cell membrane</keyword>